<accession>A0A3R7EBI5</accession>
<dbReference type="RefSeq" id="WP_147376701.1">
    <property type="nucleotide sequence ID" value="NZ_RAPO01000013.1"/>
</dbReference>
<protein>
    <submittedName>
        <fullName evidence="1">Uncharacterized protein</fullName>
    </submittedName>
</protein>
<reference evidence="1 2" key="1">
    <citation type="submission" date="2018-09" db="EMBL/GenBank/DDBJ databases">
        <title>Genomic Encyclopedia of Archaeal and Bacterial Type Strains, Phase II (KMG-II): from individual species to whole genera.</title>
        <authorList>
            <person name="Goeker M."/>
        </authorList>
    </citation>
    <scope>NUCLEOTIDE SEQUENCE [LARGE SCALE GENOMIC DNA]</scope>
    <source>
        <strain evidence="1 2">DSM 13151</strain>
    </source>
</reference>
<keyword evidence="2" id="KW-1185">Reference proteome</keyword>
<dbReference type="Proteomes" id="UP000283805">
    <property type="component" value="Unassembled WGS sequence"/>
</dbReference>
<gene>
    <name evidence="1" type="ORF">ATJ93_4765</name>
</gene>
<dbReference type="OrthoDB" id="206242at2157"/>
<comment type="caution">
    <text evidence="1">The sequence shown here is derived from an EMBL/GenBank/DDBJ whole genome shotgun (WGS) entry which is preliminary data.</text>
</comment>
<proteinExistence type="predicted"/>
<evidence type="ECO:0000313" key="1">
    <source>
        <dbReference type="EMBL" id="RKD85209.1"/>
    </source>
</evidence>
<dbReference type="AlphaFoldDB" id="A0A3R7EBI5"/>
<dbReference type="EMBL" id="RAPO01000013">
    <property type="protein sequence ID" value="RKD85209.1"/>
    <property type="molecule type" value="Genomic_DNA"/>
</dbReference>
<evidence type="ECO:0000313" key="2">
    <source>
        <dbReference type="Proteomes" id="UP000283805"/>
    </source>
</evidence>
<organism evidence="1 2">
    <name type="scientific">Halopiger aswanensis</name>
    <dbReference type="NCBI Taxonomy" id="148449"/>
    <lineage>
        <taxon>Archaea</taxon>
        <taxon>Methanobacteriati</taxon>
        <taxon>Methanobacteriota</taxon>
        <taxon>Stenosarchaea group</taxon>
        <taxon>Halobacteria</taxon>
        <taxon>Halobacteriales</taxon>
        <taxon>Natrialbaceae</taxon>
        <taxon>Halopiger</taxon>
    </lineage>
</organism>
<name>A0A3R7EBI5_9EURY</name>
<sequence>MTSPNLNLSANLVDVVRNAYEYLDDFRPDTKAVRYNYREATSEMTFLIEVPNGRKRKFGKVKIPLSEGYRVKGMFSLPDYNPVNTVHSIEDGFITFNPENLPNQTQYILTLNGDVKSETLKEIVHLKSPEDPTKTEETDSYWVHSAIKRPDVMKDVYDDMQVENVDISLQVGVQRCFSNGIPDDVLEIFDSTRDLLSASSNFDRNEVLRTARKRHEARRDISCSPAEAADLIRSLATADNLQDYIEVDDPFRERNINPGTPRQNIFPESISVDVTTDLNLDRQAANGDIVFQKKEYENLIKNRTDDELM</sequence>